<sequence>MAPENDVESNKKENGLDALEIQEKNATLFVDDEYYKQLHAVRAKMPDTVSDEQAMMNLIKAVVGTGILSLPQAFHNSGLWFGLFLVCFTNFVNVACLRKLVYSAQVLSRRAGRAKIDYGELGELACFYGPNWIKNYGGVFREVINISLYALQYGSCAVYFIFIAENIRQVADPEGTLPLTAYVAMLLPIEIALCSIRQLKWIAIPSTGANGLYIIAFISIFYYVFSDFPSWERLPAVQSVALWPLAFGSIMFAFCSAGVIVPIENRCRTPGHLLKWNGVLNISYVIITIISAAVGFYGYIKYGYEIQGSITLNLPQSDPLAQAVKIMAAVTIILSFPVQFYSPTEVICQIINRRVKSPKKALIVEYAVRYLLVLITFALAVLIPRLGLFISLVGALTASILAFFFPPIIDILIQYRGHKSPAWLYINNLLAFLFGILGLRHNCPDNEEATAMPRSELLVRITSINRNWRPMKMAVSRERSVGSTPLPAQFEYLMRLITVAAAGTAARFAKRHFHMCCPLGIFGATIAVLRKKSFRPWNATERFLELHACYAIAPLAKKFGVHLRRKFGCFQRTSDVCNRDSVFINGNWR</sequence>
<dbReference type="GO" id="GO:0005774">
    <property type="term" value="C:vacuolar membrane"/>
    <property type="evidence" value="ECO:0007669"/>
    <property type="project" value="TreeGrafter"/>
</dbReference>
<dbReference type="WBParaSite" id="TMUE_3000011613.1">
    <property type="protein sequence ID" value="TMUE_3000011613.1"/>
    <property type="gene ID" value="WBGene00290249"/>
</dbReference>
<accession>A0A5S6QWX2</accession>
<name>A0A5S6QWX2_TRIMR</name>
<keyword evidence="7" id="KW-1185">Reference proteome</keyword>
<dbReference type="AlphaFoldDB" id="A0A5S6QWX2"/>
<comment type="subcellular location">
    <subcellularLocation>
        <location evidence="1">Membrane</location>
        <topology evidence="1">Multi-pass membrane protein</topology>
    </subcellularLocation>
</comment>
<feature type="transmembrane region" description="Helical" evidence="5">
    <location>
        <begin position="320"/>
        <end position="341"/>
    </location>
</feature>
<feature type="transmembrane region" description="Helical" evidence="5">
    <location>
        <begin position="208"/>
        <end position="225"/>
    </location>
</feature>
<keyword evidence="3 5" id="KW-1133">Transmembrane helix</keyword>
<evidence type="ECO:0000256" key="1">
    <source>
        <dbReference type="ARBA" id="ARBA00004141"/>
    </source>
</evidence>
<proteinExistence type="predicted"/>
<dbReference type="Proteomes" id="UP000046395">
    <property type="component" value="Unassembled WGS sequence"/>
</dbReference>
<dbReference type="STRING" id="70415.A0A5S6QWX2"/>
<evidence type="ECO:0000256" key="5">
    <source>
        <dbReference type="SAM" id="Phobius"/>
    </source>
</evidence>
<keyword evidence="2 5" id="KW-0812">Transmembrane</keyword>
<feature type="transmembrane region" description="Helical" evidence="5">
    <location>
        <begin position="80"/>
        <end position="101"/>
    </location>
</feature>
<feature type="domain" description="Amino acid transporter transmembrane" evidence="6">
    <location>
        <begin position="52"/>
        <end position="437"/>
    </location>
</feature>
<evidence type="ECO:0000313" key="8">
    <source>
        <dbReference type="WBParaSite" id="TMUE_3000011613.1"/>
    </source>
</evidence>
<evidence type="ECO:0000256" key="3">
    <source>
        <dbReference type="ARBA" id="ARBA00022989"/>
    </source>
</evidence>
<evidence type="ECO:0000256" key="2">
    <source>
        <dbReference type="ARBA" id="ARBA00022692"/>
    </source>
</evidence>
<feature type="transmembrane region" description="Helical" evidence="5">
    <location>
        <begin position="362"/>
        <end position="383"/>
    </location>
</feature>
<keyword evidence="4 5" id="KW-0472">Membrane</keyword>
<protein>
    <submittedName>
        <fullName evidence="8">Aa_trans domain-containing protein</fullName>
    </submittedName>
</protein>
<feature type="transmembrane region" description="Helical" evidence="5">
    <location>
        <begin position="176"/>
        <end position="196"/>
    </location>
</feature>
<feature type="transmembrane region" description="Helical" evidence="5">
    <location>
        <begin position="143"/>
        <end position="164"/>
    </location>
</feature>
<dbReference type="PANTHER" id="PTHR22950">
    <property type="entry name" value="AMINO ACID TRANSPORTER"/>
    <property type="match status" value="1"/>
</dbReference>
<feature type="transmembrane region" description="Helical" evidence="5">
    <location>
        <begin position="282"/>
        <end position="300"/>
    </location>
</feature>
<dbReference type="Pfam" id="PF01490">
    <property type="entry name" value="Aa_trans"/>
    <property type="match status" value="1"/>
</dbReference>
<feature type="transmembrane region" description="Helical" evidence="5">
    <location>
        <begin position="422"/>
        <end position="439"/>
    </location>
</feature>
<evidence type="ECO:0000313" key="7">
    <source>
        <dbReference type="Proteomes" id="UP000046395"/>
    </source>
</evidence>
<reference evidence="8" key="1">
    <citation type="submission" date="2019-12" db="UniProtKB">
        <authorList>
            <consortium name="WormBaseParasite"/>
        </authorList>
    </citation>
    <scope>IDENTIFICATION</scope>
</reference>
<feature type="transmembrane region" description="Helical" evidence="5">
    <location>
        <begin position="389"/>
        <end position="413"/>
    </location>
</feature>
<feature type="transmembrane region" description="Helical" evidence="5">
    <location>
        <begin position="240"/>
        <end position="261"/>
    </location>
</feature>
<dbReference type="GO" id="GO:0015179">
    <property type="term" value="F:L-amino acid transmembrane transporter activity"/>
    <property type="evidence" value="ECO:0007669"/>
    <property type="project" value="TreeGrafter"/>
</dbReference>
<evidence type="ECO:0000256" key="4">
    <source>
        <dbReference type="ARBA" id="ARBA00023136"/>
    </source>
</evidence>
<dbReference type="InterPro" id="IPR013057">
    <property type="entry name" value="AA_transpt_TM"/>
</dbReference>
<dbReference type="PANTHER" id="PTHR22950:SF349">
    <property type="entry name" value="AMINO ACID TRANSPORTER TRANSMEMBRANE DOMAIN-CONTAINING PROTEIN"/>
    <property type="match status" value="1"/>
</dbReference>
<evidence type="ECO:0000259" key="6">
    <source>
        <dbReference type="Pfam" id="PF01490"/>
    </source>
</evidence>
<organism evidence="7 8">
    <name type="scientific">Trichuris muris</name>
    <name type="common">Mouse whipworm</name>
    <dbReference type="NCBI Taxonomy" id="70415"/>
    <lineage>
        <taxon>Eukaryota</taxon>
        <taxon>Metazoa</taxon>
        <taxon>Ecdysozoa</taxon>
        <taxon>Nematoda</taxon>
        <taxon>Enoplea</taxon>
        <taxon>Dorylaimia</taxon>
        <taxon>Trichinellida</taxon>
        <taxon>Trichuridae</taxon>
        <taxon>Trichuris</taxon>
    </lineage>
</organism>